<dbReference type="InterPro" id="IPR036779">
    <property type="entry name" value="LysM_dom_sf"/>
</dbReference>
<name>A0A381NG21_9ZZZZ</name>
<dbReference type="Pfam" id="PF18979">
    <property type="entry name" value="DUF5715"/>
    <property type="match status" value="1"/>
</dbReference>
<evidence type="ECO:0000313" key="2">
    <source>
        <dbReference type="EMBL" id="SUZ53532.1"/>
    </source>
</evidence>
<dbReference type="CDD" id="cd00118">
    <property type="entry name" value="LysM"/>
    <property type="match status" value="1"/>
</dbReference>
<dbReference type="InterPro" id="IPR018392">
    <property type="entry name" value="LysM"/>
</dbReference>
<dbReference type="Pfam" id="PF01476">
    <property type="entry name" value="LysM"/>
    <property type="match status" value="1"/>
</dbReference>
<dbReference type="PROSITE" id="PS51782">
    <property type="entry name" value="LYSM"/>
    <property type="match status" value="1"/>
</dbReference>
<dbReference type="EMBL" id="UINC01000333">
    <property type="protein sequence ID" value="SUZ53532.1"/>
    <property type="molecule type" value="Genomic_DNA"/>
</dbReference>
<organism evidence="2">
    <name type="scientific">marine metagenome</name>
    <dbReference type="NCBI Taxonomy" id="408172"/>
    <lineage>
        <taxon>unclassified sequences</taxon>
        <taxon>metagenomes</taxon>
        <taxon>ecological metagenomes</taxon>
    </lineage>
</organism>
<reference evidence="2" key="1">
    <citation type="submission" date="2018-05" db="EMBL/GenBank/DDBJ databases">
        <authorList>
            <person name="Lanie J.A."/>
            <person name="Ng W.-L."/>
            <person name="Kazmierczak K.M."/>
            <person name="Andrzejewski T.M."/>
            <person name="Davidsen T.M."/>
            <person name="Wayne K.J."/>
            <person name="Tettelin H."/>
            <person name="Glass J.I."/>
            <person name="Rusch D."/>
            <person name="Podicherti R."/>
            <person name="Tsui H.-C.T."/>
            <person name="Winkler M.E."/>
        </authorList>
    </citation>
    <scope>NUCLEOTIDE SEQUENCE</scope>
</reference>
<dbReference type="InterPro" id="IPR043769">
    <property type="entry name" value="DUF5715"/>
</dbReference>
<accession>A0A381NG21</accession>
<feature type="domain" description="LysM" evidence="1">
    <location>
        <begin position="208"/>
        <end position="251"/>
    </location>
</feature>
<dbReference type="PANTHER" id="PTHR33734">
    <property type="entry name" value="LYSM DOMAIN-CONTAINING GPI-ANCHORED PROTEIN 2"/>
    <property type="match status" value="1"/>
</dbReference>
<dbReference type="AlphaFoldDB" id="A0A381NG21"/>
<dbReference type="PANTHER" id="PTHR33734:SF22">
    <property type="entry name" value="MEMBRANE-BOUND LYTIC MUREIN TRANSGLYCOSYLASE D"/>
    <property type="match status" value="1"/>
</dbReference>
<proteinExistence type="predicted"/>
<dbReference type="SMART" id="SM00257">
    <property type="entry name" value="LysM"/>
    <property type="match status" value="1"/>
</dbReference>
<dbReference type="SUPFAM" id="SSF54106">
    <property type="entry name" value="LysM domain"/>
    <property type="match status" value="1"/>
</dbReference>
<evidence type="ECO:0000259" key="1">
    <source>
        <dbReference type="PROSITE" id="PS51782"/>
    </source>
</evidence>
<dbReference type="Gene3D" id="3.10.350.10">
    <property type="entry name" value="LysM domain"/>
    <property type="match status" value="1"/>
</dbReference>
<gene>
    <name evidence="2" type="ORF">METZ01_LOCUS6386</name>
</gene>
<sequence>MTRTVVKECAAKRVFIRPLFLILLVAWTTPASGQSLRGSSKSLDLQNRVAEEHDFTYIDTPERVGYFASQGWLVRVSPNRDFQMHAVSFPFARPEVALFIERLSRQYMAACGEQLVITSLTRPTERQPRNASDRSVHPTGMAVDLRYSGNRNCRLWLERVLGDLEQTRVLEATRERYPPHYHIAIFPNQYAGYVEILQRRTASRSAEISYTVRSGDSLWTIARRHQTTVDELRQANGLHGSTIYAGQILEVPANH</sequence>
<protein>
    <recommendedName>
        <fullName evidence="1">LysM domain-containing protein</fullName>
    </recommendedName>
</protein>
<dbReference type="GO" id="GO:0008932">
    <property type="term" value="F:lytic endotransglycosylase activity"/>
    <property type="evidence" value="ECO:0007669"/>
    <property type="project" value="TreeGrafter"/>
</dbReference>